<dbReference type="InterPro" id="IPR001370">
    <property type="entry name" value="BIR_rpt"/>
</dbReference>
<dbReference type="PANTHER" id="PTHR10044">
    <property type="entry name" value="INHIBITOR OF APOPTOSIS"/>
    <property type="match status" value="1"/>
</dbReference>
<dbReference type="Pfam" id="PF00653">
    <property type="entry name" value="BIR"/>
    <property type="match status" value="1"/>
</dbReference>
<gene>
    <name evidence="2" type="ORF">C0Q70_11315</name>
</gene>
<dbReference type="EMBL" id="PZQS01000006">
    <property type="protein sequence ID" value="PVD28721.1"/>
    <property type="molecule type" value="Genomic_DNA"/>
</dbReference>
<accession>A0A2T7P5N8</accession>
<dbReference type="OrthoDB" id="6132584at2759"/>
<dbReference type="InterPro" id="IPR050784">
    <property type="entry name" value="IAP"/>
</dbReference>
<feature type="compositionally biased region" description="Polar residues" evidence="1">
    <location>
        <begin position="129"/>
        <end position="139"/>
    </location>
</feature>
<comment type="caution">
    <text evidence="2">The sequence shown here is derived from an EMBL/GenBank/DDBJ whole genome shotgun (WGS) entry which is preliminary data.</text>
</comment>
<feature type="compositionally biased region" description="Polar residues" evidence="1">
    <location>
        <begin position="150"/>
        <end position="159"/>
    </location>
</feature>
<dbReference type="AlphaFoldDB" id="A0A2T7P5N8"/>
<dbReference type="SMART" id="SM00238">
    <property type="entry name" value="BIR"/>
    <property type="match status" value="1"/>
</dbReference>
<feature type="region of interest" description="Disordered" evidence="1">
    <location>
        <begin position="129"/>
        <end position="209"/>
    </location>
</feature>
<dbReference type="Gene3D" id="1.10.1170.10">
    <property type="entry name" value="Inhibitor Of Apoptosis Protein (2mihbC-IAP-1), Chain A"/>
    <property type="match status" value="1"/>
</dbReference>
<evidence type="ECO:0000256" key="1">
    <source>
        <dbReference type="SAM" id="MobiDB-lite"/>
    </source>
</evidence>
<evidence type="ECO:0000313" key="2">
    <source>
        <dbReference type="EMBL" id="PVD28721.1"/>
    </source>
</evidence>
<sequence>MPSPLLNELNIQQRLQVVLMKQDDIVSAPLLPTRLSDPLVSEFWRLATFKDAVDVPVFVQRLAQSGFYYNDELNDILCFSCGVSKRHWHQGDRPALVHLHLSPKCPQANSCDSRNIPITTMYQPRVTCPTRSDTASFSDQPHLVDDHRNNATSMHNPTASEKEPNSSSKDSNSSNSTRLSSENTGSVVSSSSSATPRIVPPPYDATKVT</sequence>
<dbReference type="PROSITE" id="PS50143">
    <property type="entry name" value="BIR_REPEAT_2"/>
    <property type="match status" value="1"/>
</dbReference>
<dbReference type="STRING" id="400727.A0A2T7P5N8"/>
<dbReference type="Proteomes" id="UP000245119">
    <property type="component" value="Linkage Group LG6"/>
</dbReference>
<protein>
    <submittedName>
        <fullName evidence="2">Uncharacterized protein</fullName>
    </submittedName>
</protein>
<feature type="compositionally biased region" description="Low complexity" evidence="1">
    <location>
        <begin position="165"/>
        <end position="193"/>
    </location>
</feature>
<keyword evidence="3" id="KW-1185">Reference proteome</keyword>
<reference evidence="2 3" key="1">
    <citation type="submission" date="2018-04" db="EMBL/GenBank/DDBJ databases">
        <title>The genome of golden apple snail Pomacea canaliculata provides insight into stress tolerance and invasive adaptation.</title>
        <authorList>
            <person name="Liu C."/>
            <person name="Liu B."/>
            <person name="Ren Y."/>
            <person name="Zhang Y."/>
            <person name="Wang H."/>
            <person name="Li S."/>
            <person name="Jiang F."/>
            <person name="Yin L."/>
            <person name="Zhang G."/>
            <person name="Qian W."/>
            <person name="Fan W."/>
        </authorList>
    </citation>
    <scope>NUCLEOTIDE SEQUENCE [LARGE SCALE GENOMIC DNA]</scope>
    <source>
        <strain evidence="2">SZHN2017</strain>
        <tissue evidence="2">Muscle</tissue>
    </source>
</reference>
<dbReference type="SUPFAM" id="SSF57924">
    <property type="entry name" value="Inhibitor of apoptosis (IAP) repeat"/>
    <property type="match status" value="1"/>
</dbReference>
<organism evidence="2 3">
    <name type="scientific">Pomacea canaliculata</name>
    <name type="common">Golden apple snail</name>
    <dbReference type="NCBI Taxonomy" id="400727"/>
    <lineage>
        <taxon>Eukaryota</taxon>
        <taxon>Metazoa</taxon>
        <taxon>Spiralia</taxon>
        <taxon>Lophotrochozoa</taxon>
        <taxon>Mollusca</taxon>
        <taxon>Gastropoda</taxon>
        <taxon>Caenogastropoda</taxon>
        <taxon>Architaenioglossa</taxon>
        <taxon>Ampullarioidea</taxon>
        <taxon>Ampullariidae</taxon>
        <taxon>Pomacea</taxon>
    </lineage>
</organism>
<evidence type="ECO:0000313" key="3">
    <source>
        <dbReference type="Proteomes" id="UP000245119"/>
    </source>
</evidence>
<name>A0A2T7P5N8_POMCA</name>
<proteinExistence type="predicted"/>